<evidence type="ECO:0000313" key="2">
    <source>
        <dbReference type="Proteomes" id="UP000075243"/>
    </source>
</evidence>
<dbReference type="EMBL" id="KQ484361">
    <property type="protein sequence ID" value="KYP35551.1"/>
    <property type="molecule type" value="Genomic_DNA"/>
</dbReference>
<organism evidence="1 2">
    <name type="scientific">Cajanus cajan</name>
    <name type="common">Pigeon pea</name>
    <name type="synonym">Cajanus indicus</name>
    <dbReference type="NCBI Taxonomy" id="3821"/>
    <lineage>
        <taxon>Eukaryota</taxon>
        <taxon>Viridiplantae</taxon>
        <taxon>Streptophyta</taxon>
        <taxon>Embryophyta</taxon>
        <taxon>Tracheophyta</taxon>
        <taxon>Spermatophyta</taxon>
        <taxon>Magnoliopsida</taxon>
        <taxon>eudicotyledons</taxon>
        <taxon>Gunneridae</taxon>
        <taxon>Pentapetalae</taxon>
        <taxon>rosids</taxon>
        <taxon>fabids</taxon>
        <taxon>Fabales</taxon>
        <taxon>Fabaceae</taxon>
        <taxon>Papilionoideae</taxon>
        <taxon>50 kb inversion clade</taxon>
        <taxon>NPAAA clade</taxon>
        <taxon>indigoferoid/millettioid clade</taxon>
        <taxon>Phaseoleae</taxon>
        <taxon>Cajanus</taxon>
    </lineage>
</organism>
<sequence>MQETSYRLTYGADAMIPVEVDETFHRFHVFDSEQNAQEPAIDLELINELREEARIHEEACKLRASRRYNTRVRPRSF</sequence>
<evidence type="ECO:0000313" key="1">
    <source>
        <dbReference type="EMBL" id="KYP35551.1"/>
    </source>
</evidence>
<proteinExistence type="predicted"/>
<dbReference type="Gramene" id="C.cajan_42882.t">
    <property type="protein sequence ID" value="C.cajan_42882.t.cds1"/>
    <property type="gene ID" value="C.cajan_42882"/>
</dbReference>
<dbReference type="AlphaFoldDB" id="A0A151QYZ0"/>
<name>A0A151QYZ0_CAJCA</name>
<dbReference type="Proteomes" id="UP000075243">
    <property type="component" value="Unassembled WGS sequence"/>
</dbReference>
<protein>
    <submittedName>
        <fullName evidence="1">Uncharacterized protein</fullName>
    </submittedName>
</protein>
<reference evidence="1" key="1">
    <citation type="journal article" date="2012" name="Nat. Biotechnol.">
        <title>Draft genome sequence of pigeonpea (Cajanus cajan), an orphan legume crop of resource-poor farmers.</title>
        <authorList>
            <person name="Varshney R.K."/>
            <person name="Chen W."/>
            <person name="Li Y."/>
            <person name="Bharti A.K."/>
            <person name="Saxena R.K."/>
            <person name="Schlueter J.A."/>
            <person name="Donoghue M.T."/>
            <person name="Azam S."/>
            <person name="Fan G."/>
            <person name="Whaley A.M."/>
            <person name="Farmer A.D."/>
            <person name="Sheridan J."/>
            <person name="Iwata A."/>
            <person name="Tuteja R."/>
            <person name="Penmetsa R.V."/>
            <person name="Wu W."/>
            <person name="Upadhyaya H.D."/>
            <person name="Yang S.P."/>
            <person name="Shah T."/>
            <person name="Saxena K.B."/>
            <person name="Michael T."/>
            <person name="McCombie W.R."/>
            <person name="Yang B."/>
            <person name="Zhang G."/>
            <person name="Yang H."/>
            <person name="Wang J."/>
            <person name="Spillane C."/>
            <person name="Cook D.R."/>
            <person name="May G.D."/>
            <person name="Xu X."/>
            <person name="Jackson S.A."/>
        </authorList>
    </citation>
    <scope>NUCLEOTIDE SEQUENCE [LARGE SCALE GENOMIC DNA]</scope>
</reference>
<keyword evidence="2" id="KW-1185">Reference proteome</keyword>
<accession>A0A151QYZ0</accession>
<gene>
    <name evidence="1" type="ORF">KK1_043412</name>
</gene>